<dbReference type="Pfam" id="PF00109">
    <property type="entry name" value="ketoacyl-synt"/>
    <property type="match status" value="2"/>
</dbReference>
<dbReference type="PROSITE" id="PS00606">
    <property type="entry name" value="KS3_1"/>
    <property type="match status" value="2"/>
</dbReference>
<feature type="region of interest" description="Disordered" evidence="9">
    <location>
        <begin position="449"/>
        <end position="472"/>
    </location>
</feature>
<dbReference type="CDD" id="cd08956">
    <property type="entry name" value="KR_3_FAS_SDR_x"/>
    <property type="match status" value="2"/>
</dbReference>
<sequence length="3372" mass="353948">MNAEVEEIVEALRGSLVENERLRQDNDSLRAAASVTTEPIAIIGMACRYPGGVGSPEELWALVEEGRDAISPFPDDRGWDMSALYDPEPGKPGKTYAREGGFLHDAAQFDPEFFGISPREALTMDPQQRLLLEITWESMERAGLDPASLRGSRTGVFAGAMYHDYGITSSDGSLVSGRVAYTLGLEGPAVTVDTACSSSLVALQWASQALRSGECTLALAGGVSVMATPETFIEFSEQRGLSADGRCRSFAASADGTGWAEGAGVLLLEKLSDARRNGHPVLAVVRGSAVNQDGASNGFSAPNGPSQRRVIQQALTAAGLTTADVDVMEGHGTGTSLGDPIEAQALLATYGQGREEPLWLGSIKSNIGHTQAAAGVAGVIKMVEAIRRGTLPKTLHVDEASPQVDWEAGNVRLLTEARAWPDADRPRRAAVSSFGVSGTNAHVIIEQAQPDPASDSEPEPAAPRPSTDVPLTVPLPLPLSAGTETAMRAQARQLADHLRTTPDLDPVDMAYSLATARAALTRRAVVVGHDRDEILGALTALADGAPLGGAARSTGLTAFLFTGQGSQRLGMGRDLHAAFPVFARAFDEVCSALDPAVREVMWGDEEALRRTEFTQPAIFALQIALFRLLESWGVRPDFVAGHSIGELAAAHVAGVFSLPDAASLITARARLMQALPPGGAMVAVEAAEEEVVPLLRDGVGIAAVNGPASVVLSGTEEAVDAVVEQLGARRTNRLKVSHAFHSTLMDPMLDDFRRVAERVAYAEPGIPVVANGDVTTAAYWVGHVRDTVRFADAVTRLESEGVTRYVELGPDGILTAMARQCLTTTADTAVLVPALRRNETGPVAVLTALGGLHTAGLKVDWAGVFDGRGARRVDLPTYPFQRARYWFDKRGLGGDVTSAGLDRPDHPLLGAMVHLPGSDGVVFTGRLSTGAHPWLSDHTVMGSVLLPGTAYVELAVRAGDQVGWNRVEELNVAAPLFLPEHGGVHIQVAVDAPDASGLRPVRVFSRADDAPLDREWILHAEGFLAPDAGEPATDLTVWPPRDAEPLAVEGLYERLEYGPTFQGLRAGWRRGDELFAETALPEGADAGGFGLHPALFDAALHVLDLAGEDAKVLPFTWSDVTLHAEGATTARVRLRVRGDKSVSLELADAMGRPVASVGSLTLRPVTADGLAPAAARVANALFRVDWVPAGEVRSPAENTEVSVHHCPPTTGGTPAAVRAVTTGVLAAVQAAVDGGTALVVVTDGATDGSDLGHAAAWGLVRAAEGEHPGRFFLVDTDAPVDPARVVAIGEPELRVSGGETRVPRLVGVPLESTASTWDTERTVLITGGTGALGAAVARHLVTRHEVRRLLLTSRRGPQAPGAAELAEELTGLGAEVEVAACDAADRDALATLLDGRTIGGVVHAAGVLDDGVILSMTPERVDHVLRPKADAAWHLHELTRDMGLTAFVLFSSVAGVLGAPGQGNYAAASTLLDGLARHRHAAGLPALSLAWGPWAGEGMADGLASVGMRSLAPEEGLALLDAAAGVAEPVLVPVRFDLAAFDSPPPIMRGLVRGRSRRVLDNDASATGVLRQRLAGLGDAERADELLALVRSQAAMVLRHAGAEAVDPERAFRDLGFDSLTAIELRNLLGAATGLRLPATLVFDYPTPVVLAGHLLQELSGAVESAPVASVVRPADDEPIAIVSMACRYPGGVDSPEGLWRLVDEGVDAISEFPADRGWGVEDIYDPEPGIPGKTYVRDGGFLHDAAQFDADFFGISPREALDMDPQQRLLLETSWEALERAGIAPTTLKGSPTGVFAGVMYHDYPGGTGGGSLVSGRVAYTLGLEGPAVSVDTACSSSLVALHWAAQALRSGECSLALVGGVTVMGTPRSFIDFSEQRGLASDGRCKSFSSSTDGTGWGEGAGVLVVERLSEARRLGHPVLAVVRGSALNQDGASNGITAPNGPSQRRVIKQALANAGLVAADVDAVEAHGTGTTLGDPIEAQALLETYGQGRPEGRPLWLGSIKSNIGHTQAAAGVAGIIKMVEAMRHGRLPRTLHVDEPTKQVDWDAGDVRLLTEARDWPSEGRPRRAAVSSFGISGTNAHVIVEEVVPVAEVVVERRELPVAPVVVSGKTPVALEAQIGRFGELAANGDPLDVAYSAATGRAALEHRAVLIGSETVTGETGVGKVAFLFTGQGSQRLGMGRELYETFPAFAAVFDEVCGVLDPAVREVMWGDEEALGRTEFTQPAIFALEVALFRLVESWGVRPDFLAGHSIGELAAAHVAGVFGLEDAGRLISARGRLMQALPAGGAMVAIQATEEEVVPHLSGLVSVAAVNSPSSVVISGEEKAVTAVAERFTDRKTTRLKVSHAFHSPLMDPMLDDFRKVAESVTYREPTIRLTKDVGSAEYWVGHVRDAVRFADDVRYLQDEGVTRFLEIGPDGVLTAMAGQSAEGTLAPTLRRDRPEVESVFAGVGRLFAAGVAVDWDAVFDGRGARRVDLPTYPFQRKRYWLIEQSTAAAGADAVDHPLLTSGIGLPDTGGVVFTGRLSLDTHPWLADHDVLGTLLLPGTGLVELALQAAAQVDCGTVDELTLEAPLVVPEKGAVAVRVLVGGPDDSESRTVEIYSSLDDEIWTRNAAGALLPSAVSPSSDLIQWPPIGATPLPVDGAYERLLARGYDYGPTFQGLKAAWRDGDGVVFAEVSLPEGTEAARFGLHPALLDAAMHVGLIEEGAATDAPELPFSWNGVTLHRAGASALRVRLSNPEGGDGTDVLVADGTGAPVLSVASLTSRPVSAEQLRADGDHRESLFALTWTKAGDAPVLETPVVVYEVPRAEGDTSEAAHAVADKVLARVQEWLADKGRSDEKLAVVTRRAVPIEGEDVDLSQAPVWGLVRAAAAENPGRFLLLDLGDGATVPPFVDAPEVAVRGGELLVPALTRVPASAVDAGRDPWESSPTVLITGGTSGLGALVARHLVTEHGIRHLVLTSRRGGSAPGAAELRAELTGHGARVDIEACDVADRAALAAVLDRHPVGAVVHAAGVVDNGLVRGLTPERMDTVLRPKVDGAWHLHELTADRDLSAFVLFSSMGGLLLAAGQGNYAAANVFLDALAHHRHQAGLPVTSLAFGLWEAETGLGELTDADRKRMLRMGLPALSQKEGLALLDDALRTGEPALAPFRLDTGALRTRAVDQLPSLLRGLVPTSRRRAGGAGAAGGGDGGAGLRRTLAAAADEAARDSILVELVRTHVAAVLGHDGVDAVRSDRAFKDLGFDSLTAVELRNTLRSATGLKLPATLVFDHPTPSAVAESLREQLTGDQEPAGSPLEAELARLEAALASVTPDEETFGRVADRLRALAAGWTETHRRDESDEAELGSLSADELFDVLDDELDTRSAS</sequence>
<feature type="domain" description="PKS/mFAS DH" evidence="12">
    <location>
        <begin position="906"/>
        <end position="1171"/>
    </location>
</feature>
<comment type="pathway">
    <text evidence="1">Antibiotic biosynthesis.</text>
</comment>
<evidence type="ECO:0000256" key="7">
    <source>
        <dbReference type="ARBA" id="ARBA00023315"/>
    </source>
</evidence>
<dbReference type="SUPFAM" id="SSF52151">
    <property type="entry name" value="FabD/lysophospholipase-like"/>
    <property type="match status" value="2"/>
</dbReference>
<keyword evidence="3" id="KW-0597">Phosphoprotein</keyword>
<dbReference type="SUPFAM" id="SSF53901">
    <property type="entry name" value="Thiolase-like"/>
    <property type="match status" value="2"/>
</dbReference>
<dbReference type="InterPro" id="IPR006162">
    <property type="entry name" value="Ppantetheine_attach_site"/>
</dbReference>
<dbReference type="InterPro" id="IPR032821">
    <property type="entry name" value="PKS_assoc"/>
</dbReference>
<dbReference type="InterPro" id="IPR036736">
    <property type="entry name" value="ACP-like_sf"/>
</dbReference>
<dbReference type="SUPFAM" id="SSF51735">
    <property type="entry name" value="NAD(P)-binding Rossmann-fold domains"/>
    <property type="match status" value="4"/>
</dbReference>
<dbReference type="Gene3D" id="3.40.366.10">
    <property type="entry name" value="Malonyl-Coenzyme A Acyl Carrier Protein, domain 2"/>
    <property type="match status" value="2"/>
</dbReference>
<dbReference type="InterPro" id="IPR049551">
    <property type="entry name" value="PKS_DH_C"/>
</dbReference>
<dbReference type="PANTHER" id="PTHR43775:SF51">
    <property type="entry name" value="INACTIVE PHENOLPHTHIOCEROL SYNTHESIS POLYKETIDE SYNTHASE TYPE I PKS1-RELATED"/>
    <property type="match status" value="1"/>
</dbReference>
<evidence type="ECO:0000256" key="8">
    <source>
        <dbReference type="PROSITE-ProRule" id="PRU01363"/>
    </source>
</evidence>
<evidence type="ECO:0000313" key="13">
    <source>
        <dbReference type="EMBL" id="WUX56551.1"/>
    </source>
</evidence>
<dbReference type="InterPro" id="IPR020841">
    <property type="entry name" value="PKS_Beta-ketoAc_synthase_dom"/>
</dbReference>
<dbReference type="Pfam" id="PF16197">
    <property type="entry name" value="KAsynt_C_assoc"/>
    <property type="match status" value="2"/>
</dbReference>
<dbReference type="SMART" id="SM00822">
    <property type="entry name" value="PKS_KR"/>
    <property type="match status" value="2"/>
</dbReference>
<feature type="domain" description="Carrier" evidence="10">
    <location>
        <begin position="1584"/>
        <end position="1659"/>
    </location>
</feature>
<dbReference type="Gene3D" id="3.30.70.3290">
    <property type="match status" value="2"/>
</dbReference>
<dbReference type="Pfam" id="PF00550">
    <property type="entry name" value="PP-binding"/>
    <property type="match status" value="2"/>
</dbReference>
<feature type="domain" description="Ketosynthase family 3 (KS3)" evidence="11">
    <location>
        <begin position="1677"/>
        <end position="2089"/>
    </location>
</feature>
<dbReference type="PROSITE" id="PS00012">
    <property type="entry name" value="PHOSPHOPANTETHEINE"/>
    <property type="match status" value="2"/>
</dbReference>
<dbReference type="SMART" id="SM00825">
    <property type="entry name" value="PKS_KS"/>
    <property type="match status" value="2"/>
</dbReference>
<dbReference type="Pfam" id="PF00698">
    <property type="entry name" value="Acyl_transf_1"/>
    <property type="match status" value="2"/>
</dbReference>
<keyword evidence="14" id="KW-1185">Reference proteome</keyword>
<accession>A0ABZ2AEL9</accession>
<dbReference type="InterPro" id="IPR050091">
    <property type="entry name" value="PKS_NRPS_Biosynth_Enz"/>
</dbReference>
<dbReference type="InterPro" id="IPR055123">
    <property type="entry name" value="SpnB-like_Rossmann"/>
</dbReference>
<dbReference type="PROSITE" id="PS52019">
    <property type="entry name" value="PKS_MFAS_DH"/>
    <property type="match status" value="2"/>
</dbReference>
<dbReference type="PROSITE" id="PS50075">
    <property type="entry name" value="CARRIER"/>
    <property type="match status" value="2"/>
</dbReference>
<feature type="domain" description="Carrier" evidence="10">
    <location>
        <begin position="3215"/>
        <end position="3290"/>
    </location>
</feature>
<feature type="active site" description="Proton donor; for dehydratase activity" evidence="8">
    <location>
        <position position="2700"/>
    </location>
</feature>
<evidence type="ECO:0000259" key="12">
    <source>
        <dbReference type="PROSITE" id="PS52019"/>
    </source>
</evidence>
<feature type="region of interest" description="C-terminal hotdog fold" evidence="8">
    <location>
        <begin position="2640"/>
        <end position="2778"/>
    </location>
</feature>
<dbReference type="SUPFAM" id="SSF47336">
    <property type="entry name" value="ACP-like"/>
    <property type="match status" value="2"/>
</dbReference>
<dbReference type="InterPro" id="IPR049900">
    <property type="entry name" value="PKS_mFAS_DH"/>
</dbReference>
<evidence type="ECO:0000256" key="2">
    <source>
        <dbReference type="ARBA" id="ARBA00022450"/>
    </source>
</evidence>
<dbReference type="InterPro" id="IPR014031">
    <property type="entry name" value="Ketoacyl_synth_C"/>
</dbReference>
<dbReference type="Proteomes" id="UP001432209">
    <property type="component" value="Chromosome"/>
</dbReference>
<gene>
    <name evidence="13" type="ORF">OG442_36310</name>
</gene>
<dbReference type="EMBL" id="CP109495">
    <property type="protein sequence ID" value="WUX56551.1"/>
    <property type="molecule type" value="Genomic_DNA"/>
</dbReference>
<reference evidence="13" key="1">
    <citation type="submission" date="2022-10" db="EMBL/GenBank/DDBJ databases">
        <title>The complete genomes of actinobacterial strains from the NBC collection.</title>
        <authorList>
            <person name="Joergensen T.S."/>
            <person name="Alvarez Arevalo M."/>
            <person name="Sterndorff E.B."/>
            <person name="Faurdal D."/>
            <person name="Vuksanovic O."/>
            <person name="Mourched A.-S."/>
            <person name="Charusanti P."/>
            <person name="Shaw S."/>
            <person name="Blin K."/>
            <person name="Weber T."/>
        </authorList>
    </citation>
    <scope>NUCLEOTIDE SEQUENCE</scope>
    <source>
        <strain evidence="13">NBC_01432</strain>
    </source>
</reference>
<dbReference type="InterPro" id="IPR001227">
    <property type="entry name" value="Ac_transferase_dom_sf"/>
</dbReference>
<dbReference type="InterPro" id="IPR042104">
    <property type="entry name" value="PKS_dehydratase_sf"/>
</dbReference>
<evidence type="ECO:0000256" key="3">
    <source>
        <dbReference type="ARBA" id="ARBA00022553"/>
    </source>
</evidence>
<keyword evidence="2" id="KW-0596">Phosphopantetheine</keyword>
<name>A0ABZ2AEL9_STRNV</name>
<keyword evidence="6" id="KW-0511">Multifunctional enzyme</keyword>
<feature type="domain" description="Ketosynthase family 3 (KS3)" evidence="11">
    <location>
        <begin position="37"/>
        <end position="447"/>
    </location>
</feature>
<dbReference type="InterPro" id="IPR014043">
    <property type="entry name" value="Acyl_transferase_dom"/>
</dbReference>
<evidence type="ECO:0000256" key="4">
    <source>
        <dbReference type="ARBA" id="ARBA00022679"/>
    </source>
</evidence>
<evidence type="ECO:0000256" key="9">
    <source>
        <dbReference type="SAM" id="MobiDB-lite"/>
    </source>
</evidence>
<dbReference type="SMART" id="SM01294">
    <property type="entry name" value="PKS_PP_betabranch"/>
    <property type="match status" value="2"/>
</dbReference>
<dbReference type="InterPro" id="IPR016036">
    <property type="entry name" value="Malonyl_transacylase_ACP-bd"/>
</dbReference>
<proteinExistence type="predicted"/>
<dbReference type="InterPro" id="IPR057326">
    <property type="entry name" value="KR_dom"/>
</dbReference>
<evidence type="ECO:0000313" key="14">
    <source>
        <dbReference type="Proteomes" id="UP001432209"/>
    </source>
</evidence>
<dbReference type="Gene3D" id="3.10.129.110">
    <property type="entry name" value="Polyketide synthase dehydratase"/>
    <property type="match status" value="2"/>
</dbReference>
<feature type="region of interest" description="N-terminal hotdog fold" evidence="8">
    <location>
        <begin position="2507"/>
        <end position="2628"/>
    </location>
</feature>
<dbReference type="SMART" id="SM00823">
    <property type="entry name" value="PKS_PP"/>
    <property type="match status" value="2"/>
</dbReference>
<dbReference type="InterPro" id="IPR013968">
    <property type="entry name" value="PKS_KR"/>
</dbReference>
<dbReference type="InterPro" id="IPR020807">
    <property type="entry name" value="PKS_DH"/>
</dbReference>
<organism evidence="13 14">
    <name type="scientific">Streptomyces niveus</name>
    <name type="common">Streptomyces spheroides</name>
    <dbReference type="NCBI Taxonomy" id="193462"/>
    <lineage>
        <taxon>Bacteria</taxon>
        <taxon>Bacillati</taxon>
        <taxon>Actinomycetota</taxon>
        <taxon>Actinomycetes</taxon>
        <taxon>Kitasatosporales</taxon>
        <taxon>Streptomycetaceae</taxon>
        <taxon>Streptomyces</taxon>
    </lineage>
</organism>
<dbReference type="Pfam" id="PF21089">
    <property type="entry name" value="PKS_DH_N"/>
    <property type="match status" value="2"/>
</dbReference>
<dbReference type="PROSITE" id="PS52004">
    <property type="entry name" value="KS3_2"/>
    <property type="match status" value="2"/>
</dbReference>
<keyword evidence="4" id="KW-0808">Transferase</keyword>
<feature type="domain" description="PKS/mFAS DH" evidence="12">
    <location>
        <begin position="2507"/>
        <end position="2778"/>
    </location>
</feature>
<dbReference type="SMART" id="SM00826">
    <property type="entry name" value="PKS_DH"/>
    <property type="match status" value="2"/>
</dbReference>
<dbReference type="SUPFAM" id="SSF55048">
    <property type="entry name" value="Probable ACP-binding domain of malonyl-CoA ACP transacylase"/>
    <property type="match status" value="2"/>
</dbReference>
<dbReference type="SMART" id="SM00827">
    <property type="entry name" value="PKS_AT"/>
    <property type="match status" value="2"/>
</dbReference>
<dbReference type="Gene3D" id="3.40.50.720">
    <property type="entry name" value="NAD(P)-binding Rossmann-like Domain"/>
    <property type="match status" value="2"/>
</dbReference>
<dbReference type="Gene3D" id="1.10.1200.10">
    <property type="entry name" value="ACP-like"/>
    <property type="match status" value="2"/>
</dbReference>
<evidence type="ECO:0000256" key="6">
    <source>
        <dbReference type="ARBA" id="ARBA00023268"/>
    </source>
</evidence>
<dbReference type="InterPro" id="IPR049552">
    <property type="entry name" value="PKS_DH_N"/>
</dbReference>
<dbReference type="Pfam" id="PF02801">
    <property type="entry name" value="Ketoacyl-synt_C"/>
    <property type="match status" value="2"/>
</dbReference>
<dbReference type="InterPro" id="IPR016039">
    <property type="entry name" value="Thiolase-like"/>
</dbReference>
<evidence type="ECO:0000259" key="11">
    <source>
        <dbReference type="PROSITE" id="PS52004"/>
    </source>
</evidence>
<feature type="active site" description="Proton donor; for dehydratase activity" evidence="8">
    <location>
        <position position="1097"/>
    </location>
</feature>
<dbReference type="InterPro" id="IPR009081">
    <property type="entry name" value="PP-bd_ACP"/>
</dbReference>
<evidence type="ECO:0000259" key="10">
    <source>
        <dbReference type="PROSITE" id="PS50075"/>
    </source>
</evidence>
<dbReference type="Pfam" id="PF08659">
    <property type="entry name" value="KR"/>
    <property type="match status" value="2"/>
</dbReference>
<keyword evidence="7" id="KW-0012">Acyltransferase</keyword>
<dbReference type="Gene3D" id="3.40.47.10">
    <property type="match status" value="2"/>
</dbReference>
<feature type="active site" description="Proton acceptor; for dehydratase activity" evidence="8">
    <location>
        <position position="2539"/>
    </location>
</feature>
<feature type="region of interest" description="C-terminal hotdog fold" evidence="8">
    <location>
        <begin position="1043"/>
        <end position="1171"/>
    </location>
</feature>
<keyword evidence="5" id="KW-0045">Antibiotic biosynthesis</keyword>
<dbReference type="Pfam" id="PF14765">
    <property type="entry name" value="PS-DH"/>
    <property type="match status" value="2"/>
</dbReference>
<dbReference type="Pfam" id="PF22953">
    <property type="entry name" value="SpnB_Rossmann"/>
    <property type="match status" value="2"/>
</dbReference>
<dbReference type="InterPro" id="IPR016035">
    <property type="entry name" value="Acyl_Trfase/lysoPLipase"/>
</dbReference>
<feature type="active site" description="Proton acceptor; for dehydratase activity" evidence="8">
    <location>
        <position position="938"/>
    </location>
</feature>
<dbReference type="InterPro" id="IPR036291">
    <property type="entry name" value="NAD(P)-bd_dom_sf"/>
</dbReference>
<feature type="region of interest" description="N-terminal hotdog fold" evidence="8">
    <location>
        <begin position="906"/>
        <end position="1031"/>
    </location>
</feature>
<dbReference type="InterPro" id="IPR014030">
    <property type="entry name" value="Ketoacyl_synth_N"/>
</dbReference>
<protein>
    <submittedName>
        <fullName evidence="13">SDR family NAD(P)-dependent oxidoreductase</fullName>
    </submittedName>
</protein>
<dbReference type="InterPro" id="IPR020806">
    <property type="entry name" value="PKS_PP-bd"/>
</dbReference>
<dbReference type="CDD" id="cd00833">
    <property type="entry name" value="PKS"/>
    <property type="match status" value="2"/>
</dbReference>
<dbReference type="PANTHER" id="PTHR43775">
    <property type="entry name" value="FATTY ACID SYNTHASE"/>
    <property type="match status" value="1"/>
</dbReference>
<evidence type="ECO:0000256" key="1">
    <source>
        <dbReference type="ARBA" id="ARBA00004792"/>
    </source>
</evidence>
<dbReference type="InterPro" id="IPR018201">
    <property type="entry name" value="Ketoacyl_synth_AS"/>
</dbReference>
<evidence type="ECO:0000256" key="5">
    <source>
        <dbReference type="ARBA" id="ARBA00023194"/>
    </source>
</evidence>